<dbReference type="GeneID" id="65115078"/>
<accession>A0A345M6D8</accession>
<reference evidence="2" key="1">
    <citation type="submission" date="2018-07" db="EMBL/GenBank/DDBJ databases">
        <authorList>
            <person name="Quirk P.G."/>
            <person name="Krulwich T.A."/>
        </authorList>
    </citation>
    <scope>NUCLEOTIDE SEQUENCE [LARGE SCALE GENOMIC DNA]</scope>
</reference>
<evidence type="ECO:0000313" key="1">
    <source>
        <dbReference type="EMBL" id="AXH66059.1"/>
    </source>
</evidence>
<sequence length="44" mass="4969">MTWTLVGQIAVLTLILLLAITVIQKNHWDGKCDAVGRYRRSKGE</sequence>
<dbReference type="Proteomes" id="UP000260273">
    <property type="component" value="Segment"/>
</dbReference>
<name>A0A345M6D8_9CAUD</name>
<keyword evidence="2" id="KW-1185">Reference proteome</keyword>
<organism evidence="1 2">
    <name type="scientific">Gordonia phage Pleakley</name>
    <dbReference type="NCBI Taxonomy" id="2283246"/>
    <lineage>
        <taxon>Viruses</taxon>
        <taxon>Duplodnaviria</taxon>
        <taxon>Heunggongvirae</taxon>
        <taxon>Uroviricota</taxon>
        <taxon>Caudoviricetes</taxon>
        <taxon>Zierdtviridae</taxon>
        <taxon>Emilbogenvirinae</taxon>
        <taxon>Pleakleyvirus</taxon>
        <taxon>Pleakleyvirus pleakley</taxon>
    </lineage>
</organism>
<proteinExistence type="predicted"/>
<evidence type="ECO:0000313" key="2">
    <source>
        <dbReference type="Proteomes" id="UP000260273"/>
    </source>
</evidence>
<protein>
    <submittedName>
        <fullName evidence="1">Uncharacterized protein</fullName>
    </submittedName>
</protein>
<dbReference type="KEGG" id="vg:65115078"/>
<dbReference type="RefSeq" id="YP_010097414.1">
    <property type="nucleotide sequence ID" value="NC_055758.1"/>
</dbReference>
<dbReference type="EMBL" id="MH576960">
    <property type="protein sequence ID" value="AXH66059.1"/>
    <property type="molecule type" value="Genomic_DNA"/>
</dbReference>
<gene>
    <name evidence="1" type="primary">20</name>
    <name evidence="1" type="ORF">SEA_PLEAKLEY_20</name>
</gene>